<protein>
    <submittedName>
        <fullName evidence="1">Uncharacterized protein</fullName>
    </submittedName>
</protein>
<comment type="caution">
    <text evidence="1">The sequence shown here is derived from an EMBL/GenBank/DDBJ whole genome shotgun (WGS) entry which is preliminary data.</text>
</comment>
<evidence type="ECO:0000313" key="2">
    <source>
        <dbReference type="Proteomes" id="UP000177088"/>
    </source>
</evidence>
<name>A0A1F7U3R0_9BACT</name>
<dbReference type="EMBL" id="MGEA01000076">
    <property type="protein sequence ID" value="OGL72910.1"/>
    <property type="molecule type" value="Genomic_DNA"/>
</dbReference>
<proteinExistence type="predicted"/>
<accession>A0A1F7U3R0</accession>
<evidence type="ECO:0000313" key="1">
    <source>
        <dbReference type="EMBL" id="OGL72910.1"/>
    </source>
</evidence>
<dbReference type="Proteomes" id="UP000177088">
    <property type="component" value="Unassembled WGS sequence"/>
</dbReference>
<organism evidence="1 2">
    <name type="scientific">Candidatus Uhrbacteria bacterium RIFCSPHIGHO2_02_FULL_60_10</name>
    <dbReference type="NCBI Taxonomy" id="1802392"/>
    <lineage>
        <taxon>Bacteria</taxon>
        <taxon>Candidatus Uhriibacteriota</taxon>
    </lineage>
</organism>
<gene>
    <name evidence="1" type="ORF">A3C96_00950</name>
</gene>
<dbReference type="AlphaFoldDB" id="A0A1F7U3R0"/>
<reference evidence="1 2" key="1">
    <citation type="journal article" date="2016" name="Nat. Commun.">
        <title>Thousands of microbial genomes shed light on interconnected biogeochemical processes in an aquifer system.</title>
        <authorList>
            <person name="Anantharaman K."/>
            <person name="Brown C.T."/>
            <person name="Hug L.A."/>
            <person name="Sharon I."/>
            <person name="Castelle C.J."/>
            <person name="Probst A.J."/>
            <person name="Thomas B.C."/>
            <person name="Singh A."/>
            <person name="Wilkins M.J."/>
            <person name="Karaoz U."/>
            <person name="Brodie E.L."/>
            <person name="Williams K.H."/>
            <person name="Hubbard S.S."/>
            <person name="Banfield J.F."/>
        </authorList>
    </citation>
    <scope>NUCLEOTIDE SEQUENCE [LARGE SCALE GENOMIC DNA]</scope>
</reference>
<sequence>MENIEMDLEVIYEEARDRAEAEGAYSREEWNDIIDDILDGKRVTNQVHDDDDWAQIREALQARFEELEEETAEL</sequence>